<name>A0LWJ7_ACIC1</name>
<dbReference type="STRING" id="351607.Acel_2035"/>
<dbReference type="HOGENOM" id="CLU_1335138_0_0_11"/>
<dbReference type="KEGG" id="ace:Acel_2035"/>
<reference evidence="2 3" key="1">
    <citation type="journal article" date="2009" name="Genome Res.">
        <title>Complete genome of the cellulolytic thermophile Acidothermus cellulolyticus 11B provides insights into its ecophysiological and evolutionary adaptations.</title>
        <authorList>
            <person name="Barabote R.D."/>
            <person name="Xie G."/>
            <person name="Leu D.H."/>
            <person name="Normand P."/>
            <person name="Necsulea A."/>
            <person name="Daubin V."/>
            <person name="Medigue C."/>
            <person name="Adney W.S."/>
            <person name="Xu X.C."/>
            <person name="Lapidus A."/>
            <person name="Parales R.E."/>
            <person name="Detter C."/>
            <person name="Pujic P."/>
            <person name="Bruce D."/>
            <person name="Lavire C."/>
            <person name="Challacombe J.F."/>
            <person name="Brettin T.S."/>
            <person name="Berry A.M."/>
        </authorList>
    </citation>
    <scope>NUCLEOTIDE SEQUENCE [LARGE SCALE GENOMIC DNA]</scope>
    <source>
        <strain evidence="3">ATCC 43068 / DSM 8971 / 11B</strain>
    </source>
</reference>
<dbReference type="GO" id="GO:0035438">
    <property type="term" value="F:cyclic-di-GMP binding"/>
    <property type="evidence" value="ECO:0007669"/>
    <property type="project" value="InterPro"/>
</dbReference>
<feature type="domain" description="PilZ" evidence="1">
    <location>
        <begin position="95"/>
        <end position="192"/>
    </location>
</feature>
<dbReference type="EMBL" id="CP000481">
    <property type="protein sequence ID" value="ABK53807.1"/>
    <property type="molecule type" value="Genomic_DNA"/>
</dbReference>
<dbReference type="InParanoid" id="A0LWJ7"/>
<evidence type="ECO:0000313" key="2">
    <source>
        <dbReference type="EMBL" id="ABK53807.1"/>
    </source>
</evidence>
<evidence type="ECO:0000313" key="3">
    <source>
        <dbReference type="Proteomes" id="UP000008221"/>
    </source>
</evidence>
<dbReference type="AlphaFoldDB" id="A0LWJ7"/>
<dbReference type="Proteomes" id="UP000008221">
    <property type="component" value="Chromosome"/>
</dbReference>
<organism evidence="2 3">
    <name type="scientific">Acidothermus cellulolyticus (strain ATCC 43068 / DSM 8971 / 11B)</name>
    <dbReference type="NCBI Taxonomy" id="351607"/>
    <lineage>
        <taxon>Bacteria</taxon>
        <taxon>Bacillati</taxon>
        <taxon>Actinomycetota</taxon>
        <taxon>Actinomycetes</taxon>
        <taxon>Acidothermales</taxon>
        <taxon>Acidothermaceae</taxon>
        <taxon>Acidothermus</taxon>
    </lineage>
</organism>
<dbReference type="OrthoDB" id="3284647at2"/>
<keyword evidence="3" id="KW-1185">Reference proteome</keyword>
<accession>A0LWJ7</accession>
<protein>
    <submittedName>
        <fullName evidence="2">Type IV pilus assembly PilZ</fullName>
    </submittedName>
</protein>
<dbReference type="SUPFAM" id="SSF141371">
    <property type="entry name" value="PilZ domain-like"/>
    <property type="match status" value="1"/>
</dbReference>
<dbReference type="Pfam" id="PF07238">
    <property type="entry name" value="PilZ"/>
    <property type="match status" value="1"/>
</dbReference>
<evidence type="ECO:0000259" key="1">
    <source>
        <dbReference type="Pfam" id="PF07238"/>
    </source>
</evidence>
<proteinExistence type="predicted"/>
<dbReference type="InterPro" id="IPR009875">
    <property type="entry name" value="PilZ_domain"/>
</dbReference>
<gene>
    <name evidence="2" type="ordered locus">Acel_2035</name>
</gene>
<sequence>MLVPPLVTGGPVTVRLVHRDGREFATRVESVSPRVVVVAAPPGANAALIASGTREIDLSWLSPRGRYEQRCELEHSAGTSRQWRLRPLRPAVLVQRRRYIRVRAAVPVVIEVSGESLPATTVDVSEGGFRVRIPPRDIAELERATVHATIAGQPVELPGYFLRRTLRGPTDAEAVIVFETLGVHAETLRRWILQLQLRSRAARSS</sequence>
<dbReference type="Gene3D" id="2.40.10.220">
    <property type="entry name" value="predicted glycosyltransferase like domains"/>
    <property type="match status" value="1"/>
</dbReference>
<dbReference type="RefSeq" id="WP_011720870.1">
    <property type="nucleotide sequence ID" value="NC_008578.1"/>
</dbReference>